<dbReference type="Pfam" id="PF07635">
    <property type="entry name" value="PSCyt1"/>
    <property type="match status" value="1"/>
</dbReference>
<organism evidence="5 6">
    <name type="scientific">Novipirellula herctigrandis</name>
    <dbReference type="NCBI Taxonomy" id="2527986"/>
    <lineage>
        <taxon>Bacteria</taxon>
        <taxon>Pseudomonadati</taxon>
        <taxon>Planctomycetota</taxon>
        <taxon>Planctomycetia</taxon>
        <taxon>Pirellulales</taxon>
        <taxon>Pirellulaceae</taxon>
        <taxon>Novipirellula</taxon>
    </lineage>
</organism>
<dbReference type="RefSeq" id="WP_146396255.1">
    <property type="nucleotide sequence ID" value="NZ_SJPJ01000001.1"/>
</dbReference>
<evidence type="ECO:0000313" key="5">
    <source>
        <dbReference type="EMBL" id="TWT80917.1"/>
    </source>
</evidence>
<sequence precursor="true">MKTILTLVVLFALSSAVAVAEPSVTDIDFFENSIRPVLVDACYQCHSAEHDTSEGGLRLDSANGLLVGGDSGPAIVPGNPDSSLLIRAIASVDGTLQMPPDGDRLDASTIEQFREWIRRGAADPRNDAKLPPAKDMQAAANHWAFQPLDPAPLIPYSDSAIAIKPIDHFVAVAQKSLGVTPNPFADRRTLLRRVSYDLIGLPPTYQEMVDFENDESPDAYEKIVERLLASTAYGQRWGRLWLDVARYADTKGYLPGGANLRFPFSYTYRDYVIDAFNNDKPYREFLIEQIAADKLGPGDDARLAALGYLTLGRRFLNNQDHIIDDRIDVVTRGMLGLTVACARCHDHKFDPIPTADYYSLHGIFASSREPDESPLLGATPATPSYREFLEAQKKVAEKIASKQQSLVREFIKTERDRHQEYRQAAVDYVALDPSPKLDPFAGERKLNPQWLTRWIAWLATDQVQSGDSSIPDDPSDEEVANWIRRDINEKSAGLKREAESLHWTHPGAPRRAMALVDIDHPRDSRILRRGKRGNEGDVVPRRFLAALSPVSTPRTPFTNGSGRLELAHAIADQPLAARVLVNRVWGWHFGSPMVDTPSDFGVRTESPRLVDALNYLAGSFVRSGGSVKHLHREIVLSATYRQTSDVSDEATMVDPENTTYGHFNRQRLGFEAMRDSMLFFAGVLDTSLGGLPVELTTSPSSNRRTVYGYIDRSNLPGMFRTFDFPNPDATSPKRFQTTVPQQALFMMNSPFVIEQADQIAVRCIESSPEETVVEMYKTIFQRLPSESEKQMGVTFLLGDHPEGKSLYAQTLMLTNEAMFVD</sequence>
<evidence type="ECO:0000259" key="3">
    <source>
        <dbReference type="Pfam" id="PF07587"/>
    </source>
</evidence>
<evidence type="ECO:0000313" key="6">
    <source>
        <dbReference type="Proteomes" id="UP000315010"/>
    </source>
</evidence>
<dbReference type="InterPro" id="IPR011429">
    <property type="entry name" value="Cyt_c_Planctomycete-type"/>
</dbReference>
<dbReference type="AlphaFoldDB" id="A0A5C5Z1V9"/>
<reference evidence="5 6" key="1">
    <citation type="submission" date="2019-02" db="EMBL/GenBank/DDBJ databases">
        <title>Deep-cultivation of Planctomycetes and their phenomic and genomic characterization uncovers novel biology.</title>
        <authorList>
            <person name="Wiegand S."/>
            <person name="Jogler M."/>
            <person name="Boedeker C."/>
            <person name="Pinto D."/>
            <person name="Vollmers J."/>
            <person name="Rivas-Marin E."/>
            <person name="Kohn T."/>
            <person name="Peeters S.H."/>
            <person name="Heuer A."/>
            <person name="Rast P."/>
            <person name="Oberbeckmann S."/>
            <person name="Bunk B."/>
            <person name="Jeske O."/>
            <person name="Meyerdierks A."/>
            <person name="Storesund J.E."/>
            <person name="Kallscheuer N."/>
            <person name="Luecker S."/>
            <person name="Lage O.M."/>
            <person name="Pohl T."/>
            <person name="Merkel B.J."/>
            <person name="Hornburger P."/>
            <person name="Mueller R.-W."/>
            <person name="Bruemmer F."/>
            <person name="Labrenz M."/>
            <person name="Spormann A.M."/>
            <person name="Op Den Camp H."/>
            <person name="Overmann J."/>
            <person name="Amann R."/>
            <person name="Jetten M.S.M."/>
            <person name="Mascher T."/>
            <person name="Medema M.H."/>
            <person name="Devos D.P."/>
            <person name="Kaster A.-K."/>
            <person name="Ovreas L."/>
            <person name="Rohde M."/>
            <person name="Galperin M.Y."/>
            <person name="Jogler C."/>
        </authorList>
    </citation>
    <scope>NUCLEOTIDE SEQUENCE [LARGE SCALE GENOMIC DNA]</scope>
    <source>
        <strain evidence="5 6">CA13</strain>
    </source>
</reference>
<gene>
    <name evidence="5" type="ORF">CA13_23630</name>
</gene>
<dbReference type="Pfam" id="PF07587">
    <property type="entry name" value="PSD1"/>
    <property type="match status" value="1"/>
</dbReference>
<evidence type="ECO:0000259" key="2">
    <source>
        <dbReference type="Pfam" id="PF07583"/>
    </source>
</evidence>
<dbReference type="InterPro" id="IPR022655">
    <property type="entry name" value="DUF1553"/>
</dbReference>
<keyword evidence="6" id="KW-1185">Reference proteome</keyword>
<dbReference type="InterPro" id="IPR011444">
    <property type="entry name" value="DUF1549"/>
</dbReference>
<feature type="domain" description="DUF1549" evidence="2">
    <location>
        <begin position="165"/>
        <end position="368"/>
    </location>
</feature>
<dbReference type="EMBL" id="SJPJ01000001">
    <property type="protein sequence ID" value="TWT80917.1"/>
    <property type="molecule type" value="Genomic_DNA"/>
</dbReference>
<dbReference type="PANTHER" id="PTHR35889">
    <property type="entry name" value="CYCLOINULO-OLIGOSACCHARIDE FRUCTANOTRANSFERASE-RELATED"/>
    <property type="match status" value="1"/>
</dbReference>
<name>A0A5C5Z1V9_9BACT</name>
<proteinExistence type="predicted"/>
<keyword evidence="1" id="KW-0732">Signal</keyword>
<dbReference type="OrthoDB" id="127107at2"/>
<feature type="chain" id="PRO_5022691657" evidence="1">
    <location>
        <begin position="21"/>
        <end position="821"/>
    </location>
</feature>
<feature type="signal peptide" evidence="1">
    <location>
        <begin position="1"/>
        <end position="20"/>
    </location>
</feature>
<feature type="domain" description="Cytochrome C Planctomycete-type" evidence="4">
    <location>
        <begin position="42"/>
        <end position="102"/>
    </location>
</feature>
<dbReference type="Pfam" id="PF07583">
    <property type="entry name" value="PSCyt2"/>
    <property type="match status" value="1"/>
</dbReference>
<feature type="domain" description="DUF1553" evidence="3">
    <location>
        <begin position="562"/>
        <end position="795"/>
    </location>
</feature>
<comment type="caution">
    <text evidence="5">The sequence shown here is derived from an EMBL/GenBank/DDBJ whole genome shotgun (WGS) entry which is preliminary data.</text>
</comment>
<evidence type="ECO:0000259" key="4">
    <source>
        <dbReference type="Pfam" id="PF07635"/>
    </source>
</evidence>
<dbReference type="PANTHER" id="PTHR35889:SF3">
    <property type="entry name" value="F-BOX DOMAIN-CONTAINING PROTEIN"/>
    <property type="match status" value="1"/>
</dbReference>
<dbReference type="Proteomes" id="UP000315010">
    <property type="component" value="Unassembled WGS sequence"/>
</dbReference>
<protein>
    <submittedName>
        <fullName evidence="5">Planctomycete cytochrome C</fullName>
    </submittedName>
</protein>
<accession>A0A5C5Z1V9</accession>
<evidence type="ECO:0000256" key="1">
    <source>
        <dbReference type="SAM" id="SignalP"/>
    </source>
</evidence>